<dbReference type="RefSeq" id="WP_275277970.1">
    <property type="nucleotide sequence ID" value="NZ_CP119108.1"/>
</dbReference>
<name>A0ABY8C0S9_9MICO</name>
<gene>
    <name evidence="1" type="ORF">PU630_15560</name>
</gene>
<organism evidence="1 2">
    <name type="scientific">Microbacterium horticulturae</name>
    <dbReference type="NCBI Taxonomy" id="3028316"/>
    <lineage>
        <taxon>Bacteria</taxon>
        <taxon>Bacillati</taxon>
        <taxon>Actinomycetota</taxon>
        <taxon>Actinomycetes</taxon>
        <taxon>Micrococcales</taxon>
        <taxon>Microbacteriaceae</taxon>
        <taxon>Microbacterium</taxon>
    </lineage>
</organism>
<reference evidence="1 2" key="1">
    <citation type="submission" date="2023-03" db="EMBL/GenBank/DDBJ databases">
        <title>Genome sequence of Microbacterium sp. KACC 23027.</title>
        <authorList>
            <person name="Kim S."/>
            <person name="Heo J."/>
            <person name="Kwon S.-W."/>
        </authorList>
    </citation>
    <scope>NUCLEOTIDE SEQUENCE [LARGE SCALE GENOMIC DNA]</scope>
    <source>
        <strain evidence="1 2">KACC 23027</strain>
    </source>
</reference>
<dbReference type="EMBL" id="CP119108">
    <property type="protein sequence ID" value="WEG08641.1"/>
    <property type="molecule type" value="Genomic_DNA"/>
</dbReference>
<dbReference type="Proteomes" id="UP001214553">
    <property type="component" value="Chromosome"/>
</dbReference>
<sequence length="51" mass="5596">MQGGVDRLRGTAAQDRVKHYSNFADWLKNDELTEELAKLGPPPEGNWAAAA</sequence>
<keyword evidence="2" id="KW-1185">Reference proteome</keyword>
<evidence type="ECO:0000313" key="2">
    <source>
        <dbReference type="Proteomes" id="UP001214553"/>
    </source>
</evidence>
<accession>A0ABY8C0S9</accession>
<protein>
    <submittedName>
        <fullName evidence="1">Uncharacterized protein</fullName>
    </submittedName>
</protein>
<evidence type="ECO:0000313" key="1">
    <source>
        <dbReference type="EMBL" id="WEG08641.1"/>
    </source>
</evidence>
<proteinExistence type="predicted"/>